<keyword evidence="1" id="KW-1133">Transmembrane helix</keyword>
<dbReference type="KEGG" id="kbs:EPA93_42235"/>
<dbReference type="InterPro" id="IPR006949">
    <property type="entry name" value="Barrel_Baseplate_J-like"/>
</dbReference>
<accession>A0A4P6K292</accession>
<dbReference type="EMBL" id="CP035758">
    <property type="protein sequence ID" value="QBD82249.1"/>
    <property type="molecule type" value="Genomic_DNA"/>
</dbReference>
<proteinExistence type="predicted"/>
<evidence type="ECO:0000313" key="4">
    <source>
        <dbReference type="Proteomes" id="UP000290365"/>
    </source>
</evidence>
<keyword evidence="4" id="KW-1185">Reference proteome</keyword>
<evidence type="ECO:0000313" key="3">
    <source>
        <dbReference type="EMBL" id="QBD82249.1"/>
    </source>
</evidence>
<name>A0A4P6K292_KTERU</name>
<keyword evidence="1" id="KW-0812">Transmembrane</keyword>
<dbReference type="RefSeq" id="WP_129893318.1">
    <property type="nucleotide sequence ID" value="NZ_CP035758.1"/>
</dbReference>
<reference evidence="3 4" key="1">
    <citation type="submission" date="2019-01" db="EMBL/GenBank/DDBJ databases">
        <title>Ktedonosporobacter rubrisoli SCAWS-G2.</title>
        <authorList>
            <person name="Huang Y."/>
            <person name="Yan B."/>
        </authorList>
    </citation>
    <scope>NUCLEOTIDE SEQUENCE [LARGE SCALE GENOMIC DNA]</scope>
    <source>
        <strain evidence="3 4">SCAWS-G2</strain>
    </source>
</reference>
<protein>
    <recommendedName>
        <fullName evidence="2">Baseplate protein J-like barrel domain-containing protein</fullName>
    </recommendedName>
</protein>
<evidence type="ECO:0000259" key="2">
    <source>
        <dbReference type="Pfam" id="PF04865"/>
    </source>
</evidence>
<dbReference type="OrthoDB" id="137093at2"/>
<dbReference type="Proteomes" id="UP000290365">
    <property type="component" value="Chromosome"/>
</dbReference>
<sequence>MNNPLRNQIDRILAHLETTETTRTTDEYQVNEPTRVIDIHVYDLEAETVSAESDSIPDQILDQQEHQQHQASSFRFRNVGKWGRSHLRLLLLAVLLLLILMLSALMLYQFWYAPAATVTLIPASQELMLTTTLDITTEKADARTSVPGRLLPAVTMSQFQTIRATGVAHQQAQASHGTITFYNAAPAQQVIPAGTLLTGADGVQVVTDESALVPPVSYPTLGQARVSAHAVTTGSGGNIKAGDIYGPCCRLNISAVNSAFSGGQNERSYPIVTHQDIERAATMLQTRLQQSMQAALQTQVDVTETLITPLSCHSGISSDHQGGEEAKEAHITVSETCSGIAYTTASVLHLIQQRMQQQAEKQLGKGYTSAAMLHTRIAGVSRVNETLTRLQVGATDTWAYQFTQADQEHIKQLIVGERKQDATNRLLHIPGIQSVSLEVKNSSTLPTDVHAIHLVFIRTMRNTT</sequence>
<organism evidence="3 4">
    <name type="scientific">Ktedonosporobacter rubrisoli</name>
    <dbReference type="NCBI Taxonomy" id="2509675"/>
    <lineage>
        <taxon>Bacteria</taxon>
        <taxon>Bacillati</taxon>
        <taxon>Chloroflexota</taxon>
        <taxon>Ktedonobacteria</taxon>
        <taxon>Ktedonobacterales</taxon>
        <taxon>Ktedonosporobacteraceae</taxon>
        <taxon>Ktedonosporobacter</taxon>
    </lineage>
</organism>
<gene>
    <name evidence="3" type="ORF">EPA93_42235</name>
</gene>
<evidence type="ECO:0000256" key="1">
    <source>
        <dbReference type="SAM" id="Phobius"/>
    </source>
</evidence>
<feature type="transmembrane region" description="Helical" evidence="1">
    <location>
        <begin position="89"/>
        <end position="111"/>
    </location>
</feature>
<keyword evidence="1" id="KW-0472">Membrane</keyword>
<dbReference type="AlphaFoldDB" id="A0A4P6K292"/>
<feature type="domain" description="Baseplate protein J-like barrel" evidence="2">
    <location>
        <begin position="178"/>
        <end position="245"/>
    </location>
</feature>
<dbReference type="Pfam" id="PF04865">
    <property type="entry name" value="Baseplate_J"/>
    <property type="match status" value="1"/>
</dbReference>